<dbReference type="Proteomes" id="UP000036681">
    <property type="component" value="Unplaced"/>
</dbReference>
<evidence type="ECO:0000313" key="1">
    <source>
        <dbReference type="Proteomes" id="UP000036681"/>
    </source>
</evidence>
<proteinExistence type="predicted"/>
<evidence type="ECO:0000313" key="2">
    <source>
        <dbReference type="WBParaSite" id="ALUE_0000899401-mRNA-1"/>
    </source>
</evidence>
<dbReference type="WBParaSite" id="ALUE_0000899401-mRNA-1">
    <property type="protein sequence ID" value="ALUE_0000899401-mRNA-1"/>
    <property type="gene ID" value="ALUE_0000899401"/>
</dbReference>
<reference evidence="2" key="1">
    <citation type="submission" date="2017-02" db="UniProtKB">
        <authorList>
            <consortium name="WormBaseParasite"/>
        </authorList>
    </citation>
    <scope>IDENTIFICATION</scope>
</reference>
<keyword evidence="1" id="KW-1185">Reference proteome</keyword>
<organism evidence="1 2">
    <name type="scientific">Ascaris lumbricoides</name>
    <name type="common">Giant roundworm</name>
    <dbReference type="NCBI Taxonomy" id="6252"/>
    <lineage>
        <taxon>Eukaryota</taxon>
        <taxon>Metazoa</taxon>
        <taxon>Ecdysozoa</taxon>
        <taxon>Nematoda</taxon>
        <taxon>Chromadorea</taxon>
        <taxon>Rhabditida</taxon>
        <taxon>Spirurina</taxon>
        <taxon>Ascaridomorpha</taxon>
        <taxon>Ascaridoidea</taxon>
        <taxon>Ascarididae</taxon>
        <taxon>Ascaris</taxon>
    </lineage>
</organism>
<name>A0A0M3HZA1_ASCLU</name>
<dbReference type="AlphaFoldDB" id="A0A0M3HZA1"/>
<protein>
    <submittedName>
        <fullName evidence="2">Uncharacterized protein</fullName>
    </submittedName>
</protein>
<sequence length="88" mass="10167">MQAQRAFYLSFNSSPNLSAVLSLLSKCERNFFLSYLLQERFSYVVLQYNPQRLFYDGIIGHGVDPWERSKQGKVDFAKSVSFIAVSNF</sequence>
<accession>A0A0M3HZA1</accession>